<dbReference type="EMBL" id="JABSTR010000001">
    <property type="protein sequence ID" value="KAH9362641.1"/>
    <property type="molecule type" value="Genomic_DNA"/>
</dbReference>
<gene>
    <name evidence="2" type="ORF">HPB48_001262</name>
</gene>
<dbReference type="PANTHER" id="PTHR23278:SF19">
    <property type="entry name" value="OBSCURIN"/>
    <property type="match status" value="1"/>
</dbReference>
<feature type="domain" description="Ig-like" evidence="1">
    <location>
        <begin position="7"/>
        <end position="111"/>
    </location>
</feature>
<dbReference type="VEuPathDB" id="VectorBase:HLOH_043811"/>
<sequence>MRLLDAPTCVEGAPIVYSASRHEPVRVTCRVAASPRAARFRWSFTSSTRRTELSDFVVLEADPEGGPEHDGDSPTVVSVLEYTPQFQSDFGTLLCSASNSMGDQREPCTFHVVQAGESPHAPSLARTRLGLPRSKAVLSIQTGRALQA</sequence>
<dbReference type="Proteomes" id="UP000821853">
    <property type="component" value="Chromosome 1"/>
</dbReference>
<dbReference type="PANTHER" id="PTHR23278">
    <property type="entry name" value="SIDESTEP PROTEIN"/>
    <property type="match status" value="1"/>
</dbReference>
<dbReference type="AlphaFoldDB" id="A0A9J6FJV0"/>
<dbReference type="OMA" id="KREATYL"/>
<dbReference type="InterPro" id="IPR013783">
    <property type="entry name" value="Ig-like_fold"/>
</dbReference>
<reference evidence="2 3" key="1">
    <citation type="journal article" date="2020" name="Cell">
        <title>Large-Scale Comparative Analyses of Tick Genomes Elucidate Their Genetic Diversity and Vector Capacities.</title>
        <authorList>
            <consortium name="Tick Genome and Microbiome Consortium (TIGMIC)"/>
            <person name="Jia N."/>
            <person name="Wang J."/>
            <person name="Shi W."/>
            <person name="Du L."/>
            <person name="Sun Y."/>
            <person name="Zhan W."/>
            <person name="Jiang J.F."/>
            <person name="Wang Q."/>
            <person name="Zhang B."/>
            <person name="Ji P."/>
            <person name="Bell-Sakyi L."/>
            <person name="Cui X.M."/>
            <person name="Yuan T.T."/>
            <person name="Jiang B.G."/>
            <person name="Yang W.F."/>
            <person name="Lam T.T."/>
            <person name="Chang Q.C."/>
            <person name="Ding S.J."/>
            <person name="Wang X.J."/>
            <person name="Zhu J.G."/>
            <person name="Ruan X.D."/>
            <person name="Zhao L."/>
            <person name="Wei J.T."/>
            <person name="Ye R.Z."/>
            <person name="Que T.C."/>
            <person name="Du C.H."/>
            <person name="Zhou Y.H."/>
            <person name="Cheng J.X."/>
            <person name="Dai P.F."/>
            <person name="Guo W.B."/>
            <person name="Han X.H."/>
            <person name="Huang E.J."/>
            <person name="Li L.F."/>
            <person name="Wei W."/>
            <person name="Gao Y.C."/>
            <person name="Liu J.Z."/>
            <person name="Shao H.Z."/>
            <person name="Wang X."/>
            <person name="Wang C.C."/>
            <person name="Yang T.C."/>
            <person name="Huo Q.B."/>
            <person name="Li W."/>
            <person name="Chen H.Y."/>
            <person name="Chen S.E."/>
            <person name="Zhou L.G."/>
            <person name="Ni X.B."/>
            <person name="Tian J.H."/>
            <person name="Sheng Y."/>
            <person name="Liu T."/>
            <person name="Pan Y.S."/>
            <person name="Xia L.Y."/>
            <person name="Li J."/>
            <person name="Zhao F."/>
            <person name="Cao W.C."/>
        </authorList>
    </citation>
    <scope>NUCLEOTIDE SEQUENCE [LARGE SCALE GENOMIC DNA]</scope>
    <source>
        <strain evidence="2">HaeL-2018</strain>
    </source>
</reference>
<dbReference type="InterPro" id="IPR036179">
    <property type="entry name" value="Ig-like_dom_sf"/>
</dbReference>
<dbReference type="OrthoDB" id="7486202at2759"/>
<evidence type="ECO:0000259" key="1">
    <source>
        <dbReference type="PROSITE" id="PS50835"/>
    </source>
</evidence>
<name>A0A9J6FJV0_HAELO</name>
<evidence type="ECO:0000313" key="3">
    <source>
        <dbReference type="Proteomes" id="UP000821853"/>
    </source>
</evidence>
<dbReference type="InterPro" id="IPR007110">
    <property type="entry name" value="Ig-like_dom"/>
</dbReference>
<dbReference type="PROSITE" id="PS50835">
    <property type="entry name" value="IG_LIKE"/>
    <property type="match status" value="1"/>
</dbReference>
<accession>A0A9J6FJV0</accession>
<dbReference type="Gene3D" id="2.60.40.10">
    <property type="entry name" value="Immunoglobulins"/>
    <property type="match status" value="1"/>
</dbReference>
<evidence type="ECO:0000313" key="2">
    <source>
        <dbReference type="EMBL" id="KAH9362641.1"/>
    </source>
</evidence>
<comment type="caution">
    <text evidence="2">The sequence shown here is derived from an EMBL/GenBank/DDBJ whole genome shotgun (WGS) entry which is preliminary data.</text>
</comment>
<organism evidence="2 3">
    <name type="scientific">Haemaphysalis longicornis</name>
    <name type="common">Bush tick</name>
    <dbReference type="NCBI Taxonomy" id="44386"/>
    <lineage>
        <taxon>Eukaryota</taxon>
        <taxon>Metazoa</taxon>
        <taxon>Ecdysozoa</taxon>
        <taxon>Arthropoda</taxon>
        <taxon>Chelicerata</taxon>
        <taxon>Arachnida</taxon>
        <taxon>Acari</taxon>
        <taxon>Parasitiformes</taxon>
        <taxon>Ixodida</taxon>
        <taxon>Ixodoidea</taxon>
        <taxon>Ixodidae</taxon>
        <taxon>Haemaphysalinae</taxon>
        <taxon>Haemaphysalis</taxon>
    </lineage>
</organism>
<proteinExistence type="predicted"/>
<keyword evidence="3" id="KW-1185">Reference proteome</keyword>
<dbReference type="SUPFAM" id="SSF48726">
    <property type="entry name" value="Immunoglobulin"/>
    <property type="match status" value="1"/>
</dbReference>
<protein>
    <recommendedName>
        <fullName evidence="1">Ig-like domain-containing protein</fullName>
    </recommendedName>
</protein>